<dbReference type="SUPFAM" id="SSF51905">
    <property type="entry name" value="FAD/NAD(P)-binding domain"/>
    <property type="match status" value="1"/>
</dbReference>
<name>A0ABY3ZTG2_9STAP</name>
<dbReference type="InterPro" id="IPR002938">
    <property type="entry name" value="FAD-bd"/>
</dbReference>
<dbReference type="PANTHER" id="PTHR13789:SF309">
    <property type="entry name" value="PUTATIVE (AFU_ORTHOLOGUE AFUA_6G14510)-RELATED"/>
    <property type="match status" value="1"/>
</dbReference>
<dbReference type="EMBL" id="CP094348">
    <property type="protein sequence ID" value="UOB20181.1"/>
    <property type="molecule type" value="Genomic_DNA"/>
</dbReference>
<dbReference type="InterPro" id="IPR050493">
    <property type="entry name" value="FAD-dep_Monooxygenase_BioMet"/>
</dbReference>
<keyword evidence="2 4" id="KW-0503">Monooxygenase</keyword>
<evidence type="ECO:0000313" key="4">
    <source>
        <dbReference type="EMBL" id="UOB20181.1"/>
    </source>
</evidence>
<evidence type="ECO:0000256" key="1">
    <source>
        <dbReference type="ARBA" id="ARBA00023002"/>
    </source>
</evidence>
<accession>A0ABY3ZTG2</accession>
<reference evidence="4" key="2">
    <citation type="submission" date="2022-04" db="EMBL/GenBank/DDBJ databases">
        <title>Antimicrobial genetic elements in methicillin-resistant Macrococcus armenti.</title>
        <authorList>
            <person name="Keller J.E."/>
            <person name="Schwendener S."/>
            <person name="Pantucek R."/>
            <person name="Perreten V."/>
        </authorList>
    </citation>
    <scope>NUCLEOTIDE SEQUENCE</scope>
    <source>
        <strain evidence="4">CCM 2609</strain>
    </source>
</reference>
<dbReference type="InterPro" id="IPR036188">
    <property type="entry name" value="FAD/NAD-bd_sf"/>
</dbReference>
<dbReference type="GO" id="GO:0004497">
    <property type="term" value="F:monooxygenase activity"/>
    <property type="evidence" value="ECO:0007669"/>
    <property type="project" value="UniProtKB-KW"/>
</dbReference>
<dbReference type="PANTHER" id="PTHR13789">
    <property type="entry name" value="MONOOXYGENASE"/>
    <property type="match status" value="1"/>
</dbReference>
<proteinExistence type="predicted"/>
<dbReference type="NCBIfam" id="NF005243">
    <property type="entry name" value="PRK06753.1"/>
    <property type="match status" value="1"/>
</dbReference>
<dbReference type="PRINTS" id="PR00420">
    <property type="entry name" value="RNGMNOXGNASE"/>
</dbReference>
<dbReference type="RefSeq" id="WP_243365532.1">
    <property type="nucleotide sequence ID" value="NZ_CP094348.1"/>
</dbReference>
<evidence type="ECO:0000256" key="2">
    <source>
        <dbReference type="ARBA" id="ARBA00023033"/>
    </source>
</evidence>
<feature type="domain" description="FAD-binding" evidence="3">
    <location>
        <begin position="3"/>
        <end position="304"/>
    </location>
</feature>
<evidence type="ECO:0000313" key="5">
    <source>
        <dbReference type="Proteomes" id="UP000830343"/>
    </source>
</evidence>
<keyword evidence="5" id="KW-1185">Reference proteome</keyword>
<protein>
    <submittedName>
        <fullName evidence="4">FAD-dependent monooxygenase</fullName>
    </submittedName>
</protein>
<gene>
    <name evidence="4" type="ORF">MRZ06_09285</name>
</gene>
<dbReference type="Proteomes" id="UP000830343">
    <property type="component" value="Chromosome"/>
</dbReference>
<dbReference type="Gene3D" id="3.50.50.60">
    <property type="entry name" value="FAD/NAD(P)-binding domain"/>
    <property type="match status" value="1"/>
</dbReference>
<organism evidence="4 5">
    <name type="scientific">Macrococcus armenti</name>
    <dbReference type="NCBI Taxonomy" id="2875764"/>
    <lineage>
        <taxon>Bacteria</taxon>
        <taxon>Bacillati</taxon>
        <taxon>Bacillota</taxon>
        <taxon>Bacilli</taxon>
        <taxon>Bacillales</taxon>
        <taxon>Staphylococcaceae</taxon>
        <taxon>Macrococcus</taxon>
    </lineage>
</organism>
<dbReference type="Pfam" id="PF01494">
    <property type="entry name" value="FAD_binding_3"/>
    <property type="match status" value="1"/>
</dbReference>
<reference evidence="4" key="1">
    <citation type="submission" date="2022-03" db="EMBL/GenBank/DDBJ databases">
        <authorList>
            <person name="Vrbovska V."/>
            <person name="Kovarovic V."/>
            <person name="Botka T."/>
            <person name="Pantucek R."/>
        </authorList>
    </citation>
    <scope>NUCLEOTIDE SEQUENCE</scope>
    <source>
        <strain evidence="4">CCM 2609</strain>
    </source>
</reference>
<keyword evidence="1" id="KW-0560">Oxidoreductase</keyword>
<evidence type="ECO:0000259" key="3">
    <source>
        <dbReference type="Pfam" id="PF01494"/>
    </source>
</evidence>
<sequence length="371" mass="41626">MRIGIIGAGIGGLTAAILLEKQGHQVEIFEKRHVLKQEGVGLGVGGNAIRALAPYGIADEIKREGNVLVAAQLRDGHDSYLNRVNFKKQSEENVTIQRSALHDILRRHFKGKVRLIQEIVTIKDYDAGIIKTADGKKEQFDLVIAADGLHSQTRRQMFPGSEAIYQGYTCFRGTSDNPGISNDIAIEYWDKVGRFGIVPMRNNEVYWFLCINAEERDTEFKNYNLKKLKQHFKNFPQVVLAVLELTKGDPIQHDMYDIEPLKSFVKGRVVLLGDAAHAATPNMGQGASQAIEDAVCLANQLKAHPLDVALKRYDKLSVPHTKKVILKSRKIGKVAQSESQTFIQLRNKVVKNMPEHVLNKQTEFLNKRPLN</sequence>